<feature type="transmembrane region" description="Helical" evidence="1">
    <location>
        <begin position="278"/>
        <end position="296"/>
    </location>
</feature>
<protein>
    <submittedName>
        <fullName evidence="2">Uncharacterized protein</fullName>
    </submittedName>
</protein>
<keyword evidence="1" id="KW-1133">Transmembrane helix</keyword>
<keyword evidence="1" id="KW-0472">Membrane</keyword>
<gene>
    <name evidence="2" type="ORF">NCTC13184_03399</name>
</gene>
<reference evidence="2 3" key="1">
    <citation type="submission" date="2018-06" db="EMBL/GenBank/DDBJ databases">
        <authorList>
            <consortium name="Pathogen Informatics"/>
            <person name="Doyle S."/>
        </authorList>
    </citation>
    <scope>NUCLEOTIDE SEQUENCE [LARGE SCALE GENOMIC DNA]</scope>
    <source>
        <strain evidence="2 3">NCTC13184</strain>
    </source>
</reference>
<sequence length="307" mass="33000">MPTLEDIEQDATAKLSRLWRTVTGDLPHPPHIMRLWFRAEDPGEPVVKVCLVAGQEAPPGVLAQAATVLRDEEDAFAESGPAPGGVVQGRIGADDIRVHWSDGIVLVIMTGAARPVDEALPATLDQFVPYPEGAAYTDEDGPSSRVHDSANASARVLETAVLLREAYLRGRLEQIERQSTAKDGRRALRLRTGRVGGFLGHAAEVAGASGVGLLVVGGVNVFDPDHKQAGLKCFAFAALLFLACAQILLVERRFWPILGAAVGGTAAVLIIRWPELRIAGYAFFLVEAALYAWLLPTYRASLRAKRA</sequence>
<feature type="transmembrane region" description="Helical" evidence="1">
    <location>
        <begin position="195"/>
        <end position="217"/>
    </location>
</feature>
<evidence type="ECO:0000313" key="3">
    <source>
        <dbReference type="Proteomes" id="UP000255082"/>
    </source>
</evidence>
<dbReference type="AlphaFoldDB" id="A0A378WVU8"/>
<feature type="transmembrane region" description="Helical" evidence="1">
    <location>
        <begin position="254"/>
        <end position="272"/>
    </location>
</feature>
<dbReference type="Proteomes" id="UP000255082">
    <property type="component" value="Unassembled WGS sequence"/>
</dbReference>
<name>A0A378WVU8_9NOCA</name>
<feature type="transmembrane region" description="Helical" evidence="1">
    <location>
        <begin position="229"/>
        <end position="249"/>
    </location>
</feature>
<organism evidence="2 3">
    <name type="scientific">Nocardia africana</name>
    <dbReference type="NCBI Taxonomy" id="134964"/>
    <lineage>
        <taxon>Bacteria</taxon>
        <taxon>Bacillati</taxon>
        <taxon>Actinomycetota</taxon>
        <taxon>Actinomycetes</taxon>
        <taxon>Mycobacteriales</taxon>
        <taxon>Nocardiaceae</taxon>
        <taxon>Nocardia</taxon>
    </lineage>
</organism>
<evidence type="ECO:0000256" key="1">
    <source>
        <dbReference type="SAM" id="Phobius"/>
    </source>
</evidence>
<accession>A0A378WVU8</accession>
<dbReference type="RefSeq" id="WP_062965280.1">
    <property type="nucleotide sequence ID" value="NZ_JAJFOE010000001.1"/>
</dbReference>
<dbReference type="EMBL" id="UGRU01000001">
    <property type="protein sequence ID" value="SUA44877.1"/>
    <property type="molecule type" value="Genomic_DNA"/>
</dbReference>
<evidence type="ECO:0000313" key="2">
    <source>
        <dbReference type="EMBL" id="SUA44877.1"/>
    </source>
</evidence>
<keyword evidence="1" id="KW-0812">Transmembrane</keyword>
<proteinExistence type="predicted"/>